<feature type="transmembrane region" description="Helical" evidence="7">
    <location>
        <begin position="28"/>
        <end position="47"/>
    </location>
</feature>
<evidence type="ECO:0000256" key="3">
    <source>
        <dbReference type="ARBA" id="ARBA00022475"/>
    </source>
</evidence>
<organism evidence="8">
    <name type="scientific">Caldilinea aerophila</name>
    <dbReference type="NCBI Taxonomy" id="133453"/>
    <lineage>
        <taxon>Bacteria</taxon>
        <taxon>Bacillati</taxon>
        <taxon>Chloroflexota</taxon>
        <taxon>Caldilineae</taxon>
        <taxon>Caldilineales</taxon>
        <taxon>Caldilineaceae</taxon>
        <taxon>Caldilinea</taxon>
    </lineage>
</organism>
<evidence type="ECO:0000256" key="7">
    <source>
        <dbReference type="SAM" id="Phobius"/>
    </source>
</evidence>
<protein>
    <submittedName>
        <fullName evidence="8">Na+/H+ antiporter subunit E</fullName>
    </submittedName>
</protein>
<gene>
    <name evidence="8" type="ORF">ENQ20_10560</name>
</gene>
<evidence type="ECO:0000256" key="4">
    <source>
        <dbReference type="ARBA" id="ARBA00022692"/>
    </source>
</evidence>
<feature type="transmembrane region" description="Helical" evidence="7">
    <location>
        <begin position="54"/>
        <end position="77"/>
    </location>
</feature>
<dbReference type="PANTHER" id="PTHR34584:SF1">
    <property type="entry name" value="NA(+)_H(+) ANTIPORTER SUBUNIT E1"/>
    <property type="match status" value="1"/>
</dbReference>
<comment type="caution">
    <text evidence="8">The sequence shown here is derived from an EMBL/GenBank/DDBJ whole genome shotgun (WGS) entry which is preliminary data.</text>
</comment>
<dbReference type="GO" id="GO:0008324">
    <property type="term" value="F:monoatomic cation transmembrane transporter activity"/>
    <property type="evidence" value="ECO:0007669"/>
    <property type="project" value="InterPro"/>
</dbReference>
<evidence type="ECO:0000256" key="5">
    <source>
        <dbReference type="ARBA" id="ARBA00022989"/>
    </source>
</evidence>
<evidence type="ECO:0000313" key="8">
    <source>
        <dbReference type="EMBL" id="HDX31916.1"/>
    </source>
</evidence>
<dbReference type="EMBL" id="DSMG01000102">
    <property type="protein sequence ID" value="HDX31916.1"/>
    <property type="molecule type" value="Genomic_DNA"/>
</dbReference>
<comment type="similarity">
    <text evidence="2">Belongs to the CPA3 antiporters (TC 2.A.63) subunit E family.</text>
</comment>
<dbReference type="Pfam" id="PF01899">
    <property type="entry name" value="MNHE"/>
    <property type="match status" value="1"/>
</dbReference>
<accession>A0A7C1FHI1</accession>
<reference evidence="8" key="1">
    <citation type="journal article" date="2020" name="mSystems">
        <title>Genome- and Community-Level Interaction Insights into Carbon Utilization and Element Cycling Functions of Hydrothermarchaeota in Hydrothermal Sediment.</title>
        <authorList>
            <person name="Zhou Z."/>
            <person name="Liu Y."/>
            <person name="Xu W."/>
            <person name="Pan J."/>
            <person name="Luo Z.H."/>
            <person name="Li M."/>
        </authorList>
    </citation>
    <scope>NUCLEOTIDE SEQUENCE [LARGE SCALE GENOMIC DNA]</scope>
    <source>
        <strain evidence="8">SpSt-289</strain>
    </source>
</reference>
<keyword evidence="5 7" id="KW-1133">Transmembrane helix</keyword>
<dbReference type="PIRSF" id="PIRSF019239">
    <property type="entry name" value="MrpE"/>
    <property type="match status" value="1"/>
</dbReference>
<evidence type="ECO:0000256" key="6">
    <source>
        <dbReference type="ARBA" id="ARBA00023136"/>
    </source>
</evidence>
<dbReference type="PANTHER" id="PTHR34584">
    <property type="entry name" value="NA(+)/H(+) ANTIPORTER SUBUNIT E1"/>
    <property type="match status" value="1"/>
</dbReference>
<dbReference type="GO" id="GO:0005886">
    <property type="term" value="C:plasma membrane"/>
    <property type="evidence" value="ECO:0007669"/>
    <property type="project" value="UniProtKB-SubCell"/>
</dbReference>
<dbReference type="AlphaFoldDB" id="A0A7C1FHI1"/>
<dbReference type="InterPro" id="IPR002758">
    <property type="entry name" value="Cation_antiport_E"/>
</dbReference>
<name>A0A7C1FHI1_9CHLR</name>
<sequence length="163" mass="17979">MHTRNIFLMNLILAISWSALQESVDTATLITGFVLGFLLLSVIYRGYAGTILGIFGYVLFLTWSIVVASVQVAGYVLSPDPKLDQGIVEIPLDVRSDLETAILASSITLTPGTISIQVGRNPEGQRVLYVHNLVMGDPAEVRRKIKHDFERRILRVMRGGVIV</sequence>
<comment type="subcellular location">
    <subcellularLocation>
        <location evidence="1">Cell membrane</location>
        <topology evidence="1">Multi-pass membrane protein</topology>
    </subcellularLocation>
</comment>
<evidence type="ECO:0000256" key="2">
    <source>
        <dbReference type="ARBA" id="ARBA00006228"/>
    </source>
</evidence>
<keyword evidence="6 7" id="KW-0472">Membrane</keyword>
<proteinExistence type="inferred from homology"/>
<keyword evidence="4 7" id="KW-0812">Transmembrane</keyword>
<evidence type="ECO:0000256" key="1">
    <source>
        <dbReference type="ARBA" id="ARBA00004651"/>
    </source>
</evidence>
<keyword evidence="3" id="KW-1003">Cell membrane</keyword>